<dbReference type="PRINTS" id="PR00344">
    <property type="entry name" value="BCTRLSENSOR"/>
</dbReference>
<dbReference type="GO" id="GO:0005524">
    <property type="term" value="F:ATP binding"/>
    <property type="evidence" value="ECO:0007669"/>
    <property type="project" value="UniProtKB-KW"/>
</dbReference>
<organism evidence="13 14">
    <name type="scientific">Desulfosarcina widdelii</name>
    <dbReference type="NCBI Taxonomy" id="947919"/>
    <lineage>
        <taxon>Bacteria</taxon>
        <taxon>Pseudomonadati</taxon>
        <taxon>Thermodesulfobacteriota</taxon>
        <taxon>Desulfobacteria</taxon>
        <taxon>Desulfobacterales</taxon>
        <taxon>Desulfosarcinaceae</taxon>
        <taxon>Desulfosarcina</taxon>
    </lineage>
</organism>
<dbReference type="CDD" id="cd00130">
    <property type="entry name" value="PAS"/>
    <property type="match status" value="1"/>
</dbReference>
<evidence type="ECO:0000256" key="9">
    <source>
        <dbReference type="PROSITE-ProRule" id="PRU00169"/>
    </source>
</evidence>
<evidence type="ECO:0000313" key="13">
    <source>
        <dbReference type="EMBL" id="BBO73118.1"/>
    </source>
</evidence>
<evidence type="ECO:0000259" key="11">
    <source>
        <dbReference type="PROSITE" id="PS50110"/>
    </source>
</evidence>
<keyword evidence="4" id="KW-0808">Transferase</keyword>
<dbReference type="InterPro" id="IPR005467">
    <property type="entry name" value="His_kinase_dom"/>
</dbReference>
<dbReference type="InterPro" id="IPR013767">
    <property type="entry name" value="PAS_fold"/>
</dbReference>
<dbReference type="GO" id="GO:0000155">
    <property type="term" value="F:phosphorelay sensor kinase activity"/>
    <property type="evidence" value="ECO:0007669"/>
    <property type="project" value="InterPro"/>
</dbReference>
<dbReference type="PROSITE" id="PS50110">
    <property type="entry name" value="RESPONSE_REGULATORY"/>
    <property type="match status" value="2"/>
</dbReference>
<dbReference type="SUPFAM" id="SSF55785">
    <property type="entry name" value="PYP-like sensor domain (PAS domain)"/>
    <property type="match status" value="1"/>
</dbReference>
<dbReference type="SUPFAM" id="SSF55874">
    <property type="entry name" value="ATPase domain of HSP90 chaperone/DNA topoisomerase II/histidine kinase"/>
    <property type="match status" value="1"/>
</dbReference>
<dbReference type="PROSITE" id="PS50112">
    <property type="entry name" value="PAS"/>
    <property type="match status" value="1"/>
</dbReference>
<proteinExistence type="predicted"/>
<evidence type="ECO:0000256" key="8">
    <source>
        <dbReference type="ARBA" id="ARBA00023012"/>
    </source>
</evidence>
<dbReference type="SMART" id="SM00448">
    <property type="entry name" value="REC"/>
    <property type="match status" value="2"/>
</dbReference>
<protein>
    <recommendedName>
        <fullName evidence="2">histidine kinase</fullName>
        <ecNumber evidence="2">2.7.13.3</ecNumber>
    </recommendedName>
</protein>
<dbReference type="GO" id="GO:0006355">
    <property type="term" value="P:regulation of DNA-templated transcription"/>
    <property type="evidence" value="ECO:0007669"/>
    <property type="project" value="InterPro"/>
</dbReference>
<dbReference type="SMART" id="SM00388">
    <property type="entry name" value="HisKA"/>
    <property type="match status" value="1"/>
</dbReference>
<dbReference type="Gene3D" id="3.40.50.2300">
    <property type="match status" value="2"/>
</dbReference>
<dbReference type="InterPro" id="IPR001789">
    <property type="entry name" value="Sig_transdc_resp-reg_receiver"/>
</dbReference>
<dbReference type="PANTHER" id="PTHR43065">
    <property type="entry name" value="SENSOR HISTIDINE KINASE"/>
    <property type="match status" value="1"/>
</dbReference>
<dbReference type="SUPFAM" id="SSF47384">
    <property type="entry name" value="Homodimeric domain of signal transducing histidine kinase"/>
    <property type="match status" value="1"/>
</dbReference>
<evidence type="ECO:0000256" key="1">
    <source>
        <dbReference type="ARBA" id="ARBA00000085"/>
    </source>
</evidence>
<reference evidence="13 14" key="1">
    <citation type="submission" date="2019-11" db="EMBL/GenBank/DDBJ databases">
        <title>Comparative genomics of hydrocarbon-degrading Desulfosarcina strains.</title>
        <authorList>
            <person name="Watanabe M."/>
            <person name="Kojima H."/>
            <person name="Fukui M."/>
        </authorList>
    </citation>
    <scope>NUCLEOTIDE SEQUENCE [LARGE SCALE GENOMIC DNA]</scope>
    <source>
        <strain evidence="13 14">PP31</strain>
    </source>
</reference>
<dbReference type="PROSITE" id="PS50109">
    <property type="entry name" value="HIS_KIN"/>
    <property type="match status" value="1"/>
</dbReference>
<dbReference type="CDD" id="cd17546">
    <property type="entry name" value="REC_hyHK_CKI1_RcsC-like"/>
    <property type="match status" value="1"/>
</dbReference>
<dbReference type="Pfam" id="PF00989">
    <property type="entry name" value="PAS"/>
    <property type="match status" value="1"/>
</dbReference>
<dbReference type="SUPFAM" id="SSF52172">
    <property type="entry name" value="CheY-like"/>
    <property type="match status" value="2"/>
</dbReference>
<dbReference type="InterPro" id="IPR004358">
    <property type="entry name" value="Sig_transdc_His_kin-like_C"/>
</dbReference>
<dbReference type="InterPro" id="IPR003594">
    <property type="entry name" value="HATPase_dom"/>
</dbReference>
<dbReference type="RefSeq" id="WP_155302251.1">
    <property type="nucleotide sequence ID" value="NZ_AP021875.1"/>
</dbReference>
<dbReference type="Gene3D" id="3.30.565.10">
    <property type="entry name" value="Histidine kinase-like ATPase, C-terminal domain"/>
    <property type="match status" value="1"/>
</dbReference>
<keyword evidence="3 9" id="KW-0597">Phosphoprotein</keyword>
<feature type="domain" description="Response regulatory" evidence="11">
    <location>
        <begin position="531"/>
        <end position="647"/>
    </location>
</feature>
<dbReference type="InterPro" id="IPR000014">
    <property type="entry name" value="PAS"/>
</dbReference>
<evidence type="ECO:0000256" key="2">
    <source>
        <dbReference type="ARBA" id="ARBA00012438"/>
    </source>
</evidence>
<feature type="domain" description="Histidine kinase" evidence="10">
    <location>
        <begin position="291"/>
        <end position="512"/>
    </location>
</feature>
<dbReference type="EC" id="2.7.13.3" evidence="2"/>
<keyword evidence="8" id="KW-0902">Two-component regulatory system</keyword>
<feature type="domain" description="Response regulatory" evidence="11">
    <location>
        <begin position="6"/>
        <end position="120"/>
    </location>
</feature>
<keyword evidence="5" id="KW-0547">Nucleotide-binding</keyword>
<dbReference type="Pfam" id="PF00072">
    <property type="entry name" value="Response_reg"/>
    <property type="match status" value="2"/>
</dbReference>
<dbReference type="InterPro" id="IPR035965">
    <property type="entry name" value="PAS-like_dom_sf"/>
</dbReference>
<dbReference type="Gene3D" id="1.10.287.130">
    <property type="match status" value="1"/>
</dbReference>
<dbReference type="EMBL" id="AP021875">
    <property type="protein sequence ID" value="BBO73118.1"/>
    <property type="molecule type" value="Genomic_DNA"/>
</dbReference>
<dbReference type="CDD" id="cd00082">
    <property type="entry name" value="HisKA"/>
    <property type="match status" value="1"/>
</dbReference>
<gene>
    <name evidence="13" type="ORF">DSCW_05350</name>
</gene>
<sequence length="654" mass="72659">MARSLEILIVDDEPRMCTSLEALLQSKNYQVSSVNCGKDALVSLKTTRFALVLLDVHLPDMPGHEILSHIKIQRPDTPVIFITGDTDLDSALSALQNGAYDYIRKPFEPDKLIKTVENALAQGALLREKETIDKQLKLSEERYRYLVQNIPDIIYTLDADGNFTFLSEAVEHLLETKVDDLIGKHYSTIVSEADREKANWFFNERRSGKRISSGLELRLKVAGKTPSTSQKDRFVTVELKSVGIYEAVPPDGKKQLVGTHGVIRDIHERKQLQTQLHSAQRMEALGTLAGGIAHDFNNLLMGIQGRSALMAMDLDDDHPHGEHLSAIDDYIRSAKELTNQLLGFARGGKYEVKPIDINELVHSTATMFGRTRKEISIHIKTHDEAIVLEADHRQIEQVLINLFMNAWQAMPDGGELYLGTEIAIPNDEFCMAYKMEPGSYARVSVTDTGIGMDTKIQARIFDPFFTTKEKNRGTGLGLASVYGIIKNHGGVITVSSEKGQGSTFNIYLPVSEKSADRDIPLNGEIAKGSETILLVDDEDMILDVGQAMLQKLGYRVIVANSGNEAVEIVQRMGTKINLVLLDMVMPVMGGGEVYDRIQQICPQMRVILSSGYTIDGQAQLIMQRGCNGFIQKPFNLSELSQKIRQQLNGREGSG</sequence>
<dbReference type="SMART" id="SM00387">
    <property type="entry name" value="HATPase_c"/>
    <property type="match status" value="1"/>
</dbReference>
<dbReference type="OrthoDB" id="9761600at2"/>
<name>A0A5K7YWX0_9BACT</name>
<dbReference type="InterPro" id="IPR036097">
    <property type="entry name" value="HisK_dim/P_sf"/>
</dbReference>
<accession>A0A5K7YWX0</accession>
<keyword evidence="6" id="KW-0418">Kinase</keyword>
<dbReference type="PANTHER" id="PTHR43065:SF46">
    <property type="entry name" value="C4-DICARBOXYLATE TRANSPORT SENSOR PROTEIN DCTB"/>
    <property type="match status" value="1"/>
</dbReference>
<dbReference type="NCBIfam" id="TIGR00229">
    <property type="entry name" value="sensory_box"/>
    <property type="match status" value="1"/>
</dbReference>
<dbReference type="KEGG" id="dwd:DSCW_05350"/>
<dbReference type="Pfam" id="PF02518">
    <property type="entry name" value="HATPase_c"/>
    <property type="match status" value="1"/>
</dbReference>
<dbReference type="AlphaFoldDB" id="A0A5K7YWX0"/>
<evidence type="ECO:0000256" key="6">
    <source>
        <dbReference type="ARBA" id="ARBA00022777"/>
    </source>
</evidence>
<dbReference type="InterPro" id="IPR011006">
    <property type="entry name" value="CheY-like_superfamily"/>
</dbReference>
<evidence type="ECO:0000256" key="5">
    <source>
        <dbReference type="ARBA" id="ARBA00022741"/>
    </source>
</evidence>
<evidence type="ECO:0000256" key="3">
    <source>
        <dbReference type="ARBA" id="ARBA00022553"/>
    </source>
</evidence>
<dbReference type="Proteomes" id="UP000427769">
    <property type="component" value="Chromosome"/>
</dbReference>
<dbReference type="InterPro" id="IPR003661">
    <property type="entry name" value="HisK_dim/P_dom"/>
</dbReference>
<evidence type="ECO:0000259" key="12">
    <source>
        <dbReference type="PROSITE" id="PS50112"/>
    </source>
</evidence>
<keyword evidence="7" id="KW-0067">ATP-binding</keyword>
<evidence type="ECO:0000256" key="4">
    <source>
        <dbReference type="ARBA" id="ARBA00022679"/>
    </source>
</evidence>
<keyword evidence="14" id="KW-1185">Reference proteome</keyword>
<comment type="catalytic activity">
    <reaction evidence="1">
        <text>ATP + protein L-histidine = ADP + protein N-phospho-L-histidine.</text>
        <dbReference type="EC" id="2.7.13.3"/>
    </reaction>
</comment>
<dbReference type="Gene3D" id="3.30.450.20">
    <property type="entry name" value="PAS domain"/>
    <property type="match status" value="1"/>
</dbReference>
<feature type="domain" description="PAS" evidence="12">
    <location>
        <begin position="139"/>
        <end position="196"/>
    </location>
</feature>
<evidence type="ECO:0000313" key="14">
    <source>
        <dbReference type="Proteomes" id="UP000427769"/>
    </source>
</evidence>
<dbReference type="SMART" id="SM00091">
    <property type="entry name" value="PAS"/>
    <property type="match status" value="1"/>
</dbReference>
<feature type="modified residue" description="4-aspartylphosphate" evidence="9">
    <location>
        <position position="55"/>
    </location>
</feature>
<feature type="modified residue" description="4-aspartylphosphate" evidence="9">
    <location>
        <position position="582"/>
    </location>
</feature>
<evidence type="ECO:0000259" key="10">
    <source>
        <dbReference type="PROSITE" id="PS50109"/>
    </source>
</evidence>
<evidence type="ECO:0000256" key="7">
    <source>
        <dbReference type="ARBA" id="ARBA00022840"/>
    </source>
</evidence>
<dbReference type="InterPro" id="IPR036890">
    <property type="entry name" value="HATPase_C_sf"/>
</dbReference>